<evidence type="ECO:0000313" key="1">
    <source>
        <dbReference type="EMBL" id="KAH0464959.1"/>
    </source>
</evidence>
<accession>A0AAV7HB81</accession>
<dbReference type="EMBL" id="JAGFBR010000006">
    <property type="protein sequence ID" value="KAH0464959.1"/>
    <property type="molecule type" value="Genomic_DNA"/>
</dbReference>
<comment type="caution">
    <text evidence="1">The sequence shown here is derived from an EMBL/GenBank/DDBJ whole genome shotgun (WGS) entry which is preliminary data.</text>
</comment>
<keyword evidence="2" id="KW-1185">Reference proteome</keyword>
<proteinExistence type="predicted"/>
<sequence length="63" mass="7221">MRKSAQRKVVEVDAKQRWNWRFMEWARSIFTFPGVEGKSSSSSSNLILFFSVNMTAGSVGFRS</sequence>
<dbReference type="AlphaFoldDB" id="A0AAV7HB81"/>
<evidence type="ECO:0000313" key="2">
    <source>
        <dbReference type="Proteomes" id="UP000775213"/>
    </source>
</evidence>
<organism evidence="1 2">
    <name type="scientific">Dendrobium chrysotoxum</name>
    <name type="common">Orchid</name>
    <dbReference type="NCBI Taxonomy" id="161865"/>
    <lineage>
        <taxon>Eukaryota</taxon>
        <taxon>Viridiplantae</taxon>
        <taxon>Streptophyta</taxon>
        <taxon>Embryophyta</taxon>
        <taxon>Tracheophyta</taxon>
        <taxon>Spermatophyta</taxon>
        <taxon>Magnoliopsida</taxon>
        <taxon>Liliopsida</taxon>
        <taxon>Asparagales</taxon>
        <taxon>Orchidaceae</taxon>
        <taxon>Epidendroideae</taxon>
        <taxon>Malaxideae</taxon>
        <taxon>Dendrobiinae</taxon>
        <taxon>Dendrobium</taxon>
    </lineage>
</organism>
<reference evidence="1 2" key="1">
    <citation type="journal article" date="2021" name="Hortic Res">
        <title>Chromosome-scale assembly of the Dendrobium chrysotoxum genome enhances the understanding of orchid evolution.</title>
        <authorList>
            <person name="Zhang Y."/>
            <person name="Zhang G.Q."/>
            <person name="Zhang D."/>
            <person name="Liu X.D."/>
            <person name="Xu X.Y."/>
            <person name="Sun W.H."/>
            <person name="Yu X."/>
            <person name="Zhu X."/>
            <person name="Wang Z.W."/>
            <person name="Zhao X."/>
            <person name="Zhong W.Y."/>
            <person name="Chen H."/>
            <person name="Yin W.L."/>
            <person name="Huang T."/>
            <person name="Niu S.C."/>
            <person name="Liu Z.J."/>
        </authorList>
    </citation>
    <scope>NUCLEOTIDE SEQUENCE [LARGE SCALE GENOMIC DNA]</scope>
    <source>
        <strain evidence="1">Lindl</strain>
    </source>
</reference>
<dbReference type="Proteomes" id="UP000775213">
    <property type="component" value="Unassembled WGS sequence"/>
</dbReference>
<gene>
    <name evidence="1" type="ORF">IEQ34_005062</name>
</gene>
<name>A0AAV7HB81_DENCH</name>
<protein>
    <submittedName>
        <fullName evidence="1">Uncharacterized protein</fullName>
    </submittedName>
</protein>